<feature type="domain" description="FAD dependent oxidoreductase" evidence="3">
    <location>
        <begin position="629"/>
        <end position="1009"/>
    </location>
</feature>
<dbReference type="SUPFAM" id="SSF51905">
    <property type="entry name" value="FAD/NAD(P)-binding domain"/>
    <property type="match status" value="1"/>
</dbReference>
<sequence length="1131" mass="124325">MVFFPPIWAPKLPKVPTDITIEQFMLDEEHGRHPHRHSRNPFTDGLSGKTYSLPEVKQRVDFVARALVEELGFKVNEGSEWDKVVGLFSVNTIDYLTVCWAVHKIGGVLTAASAAYSAPDLEYQLKHSGAKAVFTCATLLETTKEACAKSGIPENRIYILPLPEKAALGATAPGLKTVDDFIARGAKLPELEKLRFGPNDGAERTAFLCYSSGTSGLPKGVMISHRNVIANVLQMYTYEEPGRSKLKPEAGQPKYTENCLGLLPYSHIYGLVVVTHTGVYRGDGVIVLPKYDFEQLLKSIQDFKIAMLYLVPPMIIHITKAANIVKKYDLSHVKAIFTGAAPLGAETAEDLQRMFPDWSIKQGYGMTETCTVVCTSATHDIWFGSSGSLLPGYKARIVTVEGVECTGYDQPGELWVSTPSNTLGYLKNEKATKETFTIEDDGERYTRTGDEAVVRVSPGGNEHIFIVDRIKELIKVKGMQVAPAELEAVLLTHPAVNDCVVIGIPSEREGEVPKAFVVKAPGSIEESDSLLKRDICKHVEKLKSNHKWLRGGVEFIDIVPKSPSGKILRRMIRDQEKAKMKKQGARFLPKTNSPCGPPHETSSNSFWHSEPSPLLLGHRSTRHLPEKVDVVVIGSGLTGTSAARHLLRPSASHSNVKLDVLMLEAREACWGATGRNGGHCQPLLFEHPHDPSIGEFELRNYNTLKQLIEAENIDCEWGSQPGVRAIYGAEIVSRAKKALEVVKGNAPHLANLMRLVTDKTELAKCRIATADGAMVTSVAARMWPYKLVAHLLEDLLTASDLQGTFNLQTFTLVQGISPANAGEGYEVETARGTVLAKRVIVATNAYTSFVLPTFTNFIVPCRGQMSALKPLQSLSDEHRLKTSMGFEGDGLDDYLIQRPNERGGHLMFGGGRTNARSIGVTDDSFVDPKTAAYLRRQLVTVFDLPEKESGSQAPQVELTATHEWTGIMGFSRDEVPWVGPVPGRPGVFIAAGFTGHGMPNTFLSGAAAAIMVRAAFDGRNEKESTAKAMEETGLPKKYLCTEDRRVNCQQMESVEEREEGFERSFDLQMPKRTGTDLSMDSTYSAKSIPKNNKRRTQSSGTFSECGRHGNKWLFGGISIKQTVKDALKRKE</sequence>
<dbReference type="EMBL" id="NAJO01000067">
    <property type="protein sequence ID" value="OQN96381.1"/>
    <property type="molecule type" value="Genomic_DNA"/>
</dbReference>
<name>A0A1V8SC33_9PEZI</name>
<feature type="region of interest" description="Disordered" evidence="1">
    <location>
        <begin position="580"/>
        <end position="608"/>
    </location>
</feature>
<dbReference type="Pfam" id="PF01266">
    <property type="entry name" value="DAO"/>
    <property type="match status" value="1"/>
</dbReference>
<organism evidence="5 6">
    <name type="scientific">Cryoendolithus antarcticus</name>
    <dbReference type="NCBI Taxonomy" id="1507870"/>
    <lineage>
        <taxon>Eukaryota</taxon>
        <taxon>Fungi</taxon>
        <taxon>Dikarya</taxon>
        <taxon>Ascomycota</taxon>
        <taxon>Pezizomycotina</taxon>
        <taxon>Dothideomycetes</taxon>
        <taxon>Dothideomycetidae</taxon>
        <taxon>Cladosporiales</taxon>
        <taxon>Cladosporiaceae</taxon>
        <taxon>Cryoendolithus</taxon>
    </lineage>
</organism>
<keyword evidence="6" id="KW-1185">Reference proteome</keyword>
<dbReference type="STRING" id="1507870.A0A1V8SC33"/>
<comment type="caution">
    <text evidence="5">The sequence shown here is derived from an EMBL/GenBank/DDBJ whole genome shotgun (WGS) entry which is preliminary data.</text>
</comment>
<dbReference type="Gene3D" id="3.40.50.12780">
    <property type="entry name" value="N-terminal domain of ligase-like"/>
    <property type="match status" value="1"/>
</dbReference>
<feature type="domain" description="AMP-binding enzyme C-terminal" evidence="4">
    <location>
        <begin position="485"/>
        <end position="566"/>
    </location>
</feature>
<evidence type="ECO:0000259" key="2">
    <source>
        <dbReference type="Pfam" id="PF00501"/>
    </source>
</evidence>
<dbReference type="Pfam" id="PF00501">
    <property type="entry name" value="AMP-binding"/>
    <property type="match status" value="1"/>
</dbReference>
<evidence type="ECO:0000256" key="1">
    <source>
        <dbReference type="SAM" id="MobiDB-lite"/>
    </source>
</evidence>
<evidence type="ECO:0000313" key="5">
    <source>
        <dbReference type="EMBL" id="OQN96381.1"/>
    </source>
</evidence>
<dbReference type="CDD" id="cd05911">
    <property type="entry name" value="Firefly_Luc_like"/>
    <property type="match status" value="1"/>
</dbReference>
<dbReference type="Proteomes" id="UP000192596">
    <property type="component" value="Unassembled WGS sequence"/>
</dbReference>
<dbReference type="SUPFAM" id="SSF56801">
    <property type="entry name" value="Acetyl-CoA synthetase-like"/>
    <property type="match status" value="1"/>
</dbReference>
<dbReference type="PANTHER" id="PTHR24096">
    <property type="entry name" value="LONG-CHAIN-FATTY-ACID--COA LIGASE"/>
    <property type="match status" value="1"/>
</dbReference>
<feature type="compositionally biased region" description="Polar residues" evidence="1">
    <location>
        <begin position="590"/>
        <end position="607"/>
    </location>
</feature>
<dbReference type="InterPro" id="IPR020845">
    <property type="entry name" value="AMP-binding_CS"/>
</dbReference>
<gene>
    <name evidence="5" type="ORF">B0A48_17633</name>
</gene>
<dbReference type="PROSITE" id="PS00455">
    <property type="entry name" value="AMP_BINDING"/>
    <property type="match status" value="1"/>
</dbReference>
<dbReference type="InterPro" id="IPR006076">
    <property type="entry name" value="FAD-dep_OxRdtase"/>
</dbReference>
<evidence type="ECO:0000259" key="4">
    <source>
        <dbReference type="Pfam" id="PF13193"/>
    </source>
</evidence>
<dbReference type="OrthoDB" id="6509636at2759"/>
<dbReference type="GO" id="GO:0016405">
    <property type="term" value="F:CoA-ligase activity"/>
    <property type="evidence" value="ECO:0007669"/>
    <property type="project" value="TreeGrafter"/>
</dbReference>
<dbReference type="PANTHER" id="PTHR24096:SF422">
    <property type="entry name" value="BCDNA.GH02901"/>
    <property type="match status" value="1"/>
</dbReference>
<dbReference type="InterPro" id="IPR042099">
    <property type="entry name" value="ANL_N_sf"/>
</dbReference>
<feature type="domain" description="AMP-dependent synthetase/ligase" evidence="2">
    <location>
        <begin position="46"/>
        <end position="426"/>
    </location>
</feature>
<dbReference type="Gene3D" id="3.30.9.10">
    <property type="entry name" value="D-Amino Acid Oxidase, subunit A, domain 2"/>
    <property type="match status" value="1"/>
</dbReference>
<dbReference type="AlphaFoldDB" id="A0A1V8SC33"/>
<accession>A0A1V8SC33</accession>
<feature type="region of interest" description="Disordered" evidence="1">
    <location>
        <begin position="1070"/>
        <end position="1104"/>
    </location>
</feature>
<evidence type="ECO:0000259" key="3">
    <source>
        <dbReference type="Pfam" id="PF01266"/>
    </source>
</evidence>
<dbReference type="Pfam" id="PF13193">
    <property type="entry name" value="AMP-binding_C"/>
    <property type="match status" value="1"/>
</dbReference>
<dbReference type="InterPro" id="IPR000873">
    <property type="entry name" value="AMP-dep_synth/lig_dom"/>
</dbReference>
<dbReference type="InParanoid" id="A0A1V8SC33"/>
<dbReference type="Gene3D" id="3.30.300.30">
    <property type="match status" value="1"/>
</dbReference>
<evidence type="ECO:0000313" key="6">
    <source>
        <dbReference type="Proteomes" id="UP000192596"/>
    </source>
</evidence>
<feature type="compositionally biased region" description="Polar residues" evidence="1">
    <location>
        <begin position="1075"/>
        <end position="1085"/>
    </location>
</feature>
<dbReference type="Gene3D" id="3.50.50.60">
    <property type="entry name" value="FAD/NAD(P)-binding domain"/>
    <property type="match status" value="1"/>
</dbReference>
<dbReference type="InterPro" id="IPR045851">
    <property type="entry name" value="AMP-bd_C_sf"/>
</dbReference>
<reference evidence="6" key="1">
    <citation type="submission" date="2017-03" db="EMBL/GenBank/DDBJ databases">
        <title>Genomes of endolithic fungi from Antarctica.</title>
        <authorList>
            <person name="Coleine C."/>
            <person name="Masonjones S."/>
            <person name="Stajich J.E."/>
        </authorList>
    </citation>
    <scope>NUCLEOTIDE SEQUENCE [LARGE SCALE GENOMIC DNA]</scope>
    <source>
        <strain evidence="6">CCFEE 5527</strain>
    </source>
</reference>
<protein>
    <submittedName>
        <fullName evidence="5">Uncharacterized protein</fullName>
    </submittedName>
</protein>
<dbReference type="InterPro" id="IPR036188">
    <property type="entry name" value="FAD/NAD-bd_sf"/>
</dbReference>
<dbReference type="InterPro" id="IPR025110">
    <property type="entry name" value="AMP-bd_C"/>
</dbReference>
<proteinExistence type="predicted"/>